<organism evidence="3">
    <name type="scientific">Brugia timori</name>
    <dbReference type="NCBI Taxonomy" id="42155"/>
    <lineage>
        <taxon>Eukaryota</taxon>
        <taxon>Metazoa</taxon>
        <taxon>Ecdysozoa</taxon>
        <taxon>Nematoda</taxon>
        <taxon>Chromadorea</taxon>
        <taxon>Rhabditida</taxon>
        <taxon>Spirurina</taxon>
        <taxon>Spiruromorpha</taxon>
        <taxon>Filarioidea</taxon>
        <taxon>Onchocercidae</taxon>
        <taxon>Brugia</taxon>
    </lineage>
</organism>
<dbReference type="Proteomes" id="UP000280834">
    <property type="component" value="Unassembled WGS sequence"/>
</dbReference>
<protein>
    <submittedName>
        <fullName evidence="3">ATPase_AAA_core domain-containing protein</fullName>
    </submittedName>
</protein>
<gene>
    <name evidence="1" type="ORF">BTMF_LOCUS10451</name>
</gene>
<proteinExistence type="predicted"/>
<keyword evidence="2" id="KW-1185">Reference proteome</keyword>
<sequence length="71" mass="8150">MVKYERSFSRVAPFIISECLEDAECLSLALFRIFSMCDGHSVALLTSNLPQLQKTRFANLSLYFKKIKMVV</sequence>
<evidence type="ECO:0000313" key="1">
    <source>
        <dbReference type="EMBL" id="VDO35555.1"/>
    </source>
</evidence>
<evidence type="ECO:0000313" key="3">
    <source>
        <dbReference type="WBParaSite" id="BTMF_0001243701-mRNA-1"/>
    </source>
</evidence>
<reference evidence="3" key="1">
    <citation type="submission" date="2017-02" db="UniProtKB">
        <authorList>
            <consortium name="WormBaseParasite"/>
        </authorList>
    </citation>
    <scope>IDENTIFICATION</scope>
</reference>
<accession>A0A0R3QXG5</accession>
<dbReference type="WBParaSite" id="BTMF_0001243701-mRNA-1">
    <property type="protein sequence ID" value="BTMF_0001243701-mRNA-1"/>
    <property type="gene ID" value="BTMF_0001243701"/>
</dbReference>
<evidence type="ECO:0000313" key="2">
    <source>
        <dbReference type="Proteomes" id="UP000280834"/>
    </source>
</evidence>
<name>A0A0R3QXG5_9BILA</name>
<reference evidence="1 2" key="2">
    <citation type="submission" date="2018-11" db="EMBL/GenBank/DDBJ databases">
        <authorList>
            <consortium name="Pathogen Informatics"/>
        </authorList>
    </citation>
    <scope>NUCLEOTIDE SEQUENCE [LARGE SCALE GENOMIC DNA]</scope>
</reference>
<dbReference type="AlphaFoldDB" id="A0A0R3QXG5"/>
<dbReference type="EMBL" id="UZAG01017595">
    <property type="protein sequence ID" value="VDO35555.1"/>
    <property type="molecule type" value="Genomic_DNA"/>
</dbReference>